<feature type="compositionally biased region" description="Basic and acidic residues" evidence="1">
    <location>
        <begin position="241"/>
        <end position="258"/>
    </location>
</feature>
<name>A0A915L2Y5_ROMCU</name>
<evidence type="ECO:0000313" key="2">
    <source>
        <dbReference type="Proteomes" id="UP000887565"/>
    </source>
</evidence>
<keyword evidence="2" id="KW-1185">Reference proteome</keyword>
<dbReference type="Gene3D" id="1.10.340.70">
    <property type="match status" value="1"/>
</dbReference>
<dbReference type="AlphaFoldDB" id="A0A915L2Y5"/>
<evidence type="ECO:0000256" key="1">
    <source>
        <dbReference type="SAM" id="MobiDB-lite"/>
    </source>
</evidence>
<dbReference type="WBParaSite" id="nRc.2.0.1.t45091-RA">
    <property type="protein sequence ID" value="nRc.2.0.1.t45091-RA"/>
    <property type="gene ID" value="nRc.2.0.1.g45091"/>
</dbReference>
<protein>
    <submittedName>
        <fullName evidence="3">Integrase zinc-binding domain-containing protein</fullName>
    </submittedName>
</protein>
<evidence type="ECO:0000313" key="3">
    <source>
        <dbReference type="WBParaSite" id="nRc.2.0.1.t45091-RA"/>
    </source>
</evidence>
<dbReference type="Proteomes" id="UP000887565">
    <property type="component" value="Unplaced"/>
</dbReference>
<sequence length="386" mass="43627">MIDLPVKITCAPPKLSLQAFDYDYKVEYIKGKDNACTNFLSQKNECEKPPVLSTEELATKIFHPQFCSTSWILDADPMVTNISLVGILPQALIDMDINTITCAMTKQPIDQTTLSRPMLPMAPFKPPPVEAMAIARQAEIWTAQNADPTISKIVEVLQTANTTRQPSVFFTKDGILYRQAKDQRQLILPALPVDQTLHQFHSAKIFNHQGSTCMLAAIKNHLWWPVWKKLIVMTNTAAKRDKSHCGDSHSHDSHDHNRSGTARHHGTQSEQTGQVHSTHFYESRLGICVTIAIHIRATNTSLAICQYFWDHYHPSYLEPHPPKSPNIATLILRWVSGIWDEELGCVEPVQNTHFTLFFYEAHGLDNQTCLVQAYNIAISLMDSWMA</sequence>
<organism evidence="2 3">
    <name type="scientific">Romanomermis culicivorax</name>
    <name type="common">Nematode worm</name>
    <dbReference type="NCBI Taxonomy" id="13658"/>
    <lineage>
        <taxon>Eukaryota</taxon>
        <taxon>Metazoa</taxon>
        <taxon>Ecdysozoa</taxon>
        <taxon>Nematoda</taxon>
        <taxon>Enoplea</taxon>
        <taxon>Dorylaimia</taxon>
        <taxon>Mermithida</taxon>
        <taxon>Mermithoidea</taxon>
        <taxon>Mermithidae</taxon>
        <taxon>Romanomermis</taxon>
    </lineage>
</organism>
<accession>A0A915L2Y5</accession>
<proteinExistence type="predicted"/>
<reference evidence="3" key="1">
    <citation type="submission" date="2022-11" db="UniProtKB">
        <authorList>
            <consortium name="WormBaseParasite"/>
        </authorList>
    </citation>
    <scope>IDENTIFICATION</scope>
</reference>
<feature type="region of interest" description="Disordered" evidence="1">
    <location>
        <begin position="241"/>
        <end position="274"/>
    </location>
</feature>